<evidence type="ECO:0000313" key="3">
    <source>
        <dbReference type="Proteomes" id="UP000837801"/>
    </source>
</evidence>
<protein>
    <recommendedName>
        <fullName evidence="1">SnoaL-like domain-containing protein</fullName>
    </recommendedName>
</protein>
<comment type="caution">
    <text evidence="2">The sequence shown here is derived from an EMBL/GenBank/DDBJ whole genome shotgun (WGS) entry which is preliminary data.</text>
</comment>
<dbReference type="Proteomes" id="UP000837801">
    <property type="component" value="Unassembled WGS sequence"/>
</dbReference>
<evidence type="ECO:0000259" key="1">
    <source>
        <dbReference type="Pfam" id="PF12680"/>
    </source>
</evidence>
<organism evidence="2 3">
    <name type="scientific">[Candida] railenensis</name>
    <dbReference type="NCBI Taxonomy" id="45579"/>
    <lineage>
        <taxon>Eukaryota</taxon>
        <taxon>Fungi</taxon>
        <taxon>Dikarya</taxon>
        <taxon>Ascomycota</taxon>
        <taxon>Saccharomycotina</taxon>
        <taxon>Pichiomycetes</taxon>
        <taxon>Debaryomycetaceae</taxon>
        <taxon>Kurtzmaniella</taxon>
    </lineage>
</organism>
<dbReference type="Pfam" id="PF12680">
    <property type="entry name" value="SnoaL_2"/>
    <property type="match status" value="1"/>
</dbReference>
<feature type="domain" description="SnoaL-like" evidence="1">
    <location>
        <begin position="6"/>
        <end position="103"/>
    </location>
</feature>
<dbReference type="SUPFAM" id="SSF54427">
    <property type="entry name" value="NTF2-like"/>
    <property type="match status" value="1"/>
</dbReference>
<dbReference type="EMBL" id="CAKXYY010000001">
    <property type="protein sequence ID" value="CAH2350235.1"/>
    <property type="molecule type" value="Genomic_DNA"/>
</dbReference>
<dbReference type="Gene3D" id="3.10.450.50">
    <property type="match status" value="1"/>
</dbReference>
<sequence>MAEEIVREYFDALNKRDYPRLKTLLTDDYTVHQDGKDKVGWQATIEDALKKYLEYNPVTFQITKLEVDGDIVTVSILGEGPEETTKPDQFTDKYRVIDGKISENWIDPYDCGVEPAQIKKS</sequence>
<evidence type="ECO:0000313" key="2">
    <source>
        <dbReference type="EMBL" id="CAH2350235.1"/>
    </source>
</evidence>
<name>A0A9P0VVN3_9ASCO</name>
<gene>
    <name evidence="2" type="ORF">CLIB1423_01S05534</name>
</gene>
<reference evidence="2" key="1">
    <citation type="submission" date="2022-03" db="EMBL/GenBank/DDBJ databases">
        <authorList>
            <person name="Legras J.-L."/>
            <person name="Devillers H."/>
            <person name="Grondin C."/>
        </authorList>
    </citation>
    <scope>NUCLEOTIDE SEQUENCE</scope>
    <source>
        <strain evidence="2">CLIB 1423</strain>
    </source>
</reference>
<keyword evidence="3" id="KW-1185">Reference proteome</keyword>
<dbReference type="InterPro" id="IPR037401">
    <property type="entry name" value="SnoaL-like"/>
</dbReference>
<proteinExistence type="predicted"/>
<accession>A0A9P0VVN3</accession>
<dbReference type="AlphaFoldDB" id="A0A9P0VVN3"/>
<dbReference type="InterPro" id="IPR032710">
    <property type="entry name" value="NTF2-like_dom_sf"/>
</dbReference>